<dbReference type="InterPro" id="IPR012338">
    <property type="entry name" value="Beta-lactam/transpept-like"/>
</dbReference>
<dbReference type="OrthoDB" id="3499702at2"/>
<dbReference type="InterPro" id="IPR050491">
    <property type="entry name" value="AmpC-like"/>
</dbReference>
<dbReference type="PANTHER" id="PTHR46825">
    <property type="entry name" value="D-ALANYL-D-ALANINE-CARBOXYPEPTIDASE/ENDOPEPTIDASE AMPH"/>
    <property type="match status" value="1"/>
</dbReference>
<protein>
    <recommendedName>
        <fullName evidence="3">Beta-lactamase-related domain-containing protein</fullName>
    </recommendedName>
</protein>
<name>A0A9X7JSN7_9ACTN</name>
<dbReference type="RefSeq" id="WP_106675211.1">
    <property type="nucleotide sequence ID" value="NZ_PXWG01000013.1"/>
</dbReference>
<evidence type="ECO:0000256" key="1">
    <source>
        <dbReference type="SAM" id="MobiDB-lite"/>
    </source>
</evidence>
<feature type="signal peptide" evidence="2">
    <location>
        <begin position="1"/>
        <end position="27"/>
    </location>
</feature>
<feature type="chain" id="PRO_5040989549" description="Beta-lactamase-related domain-containing protein" evidence="2">
    <location>
        <begin position="28"/>
        <end position="404"/>
    </location>
</feature>
<dbReference type="EMBL" id="PXWG01000013">
    <property type="protein sequence ID" value="PSJ29162.1"/>
    <property type="molecule type" value="Genomic_DNA"/>
</dbReference>
<feature type="domain" description="Beta-lactamase-related" evidence="3">
    <location>
        <begin position="50"/>
        <end position="396"/>
    </location>
</feature>
<gene>
    <name evidence="4" type="ORF">B7P34_08610</name>
</gene>
<dbReference type="InterPro" id="IPR001466">
    <property type="entry name" value="Beta-lactam-related"/>
</dbReference>
<evidence type="ECO:0000313" key="5">
    <source>
        <dbReference type="Proteomes" id="UP000242427"/>
    </source>
</evidence>
<keyword evidence="5" id="KW-1185">Reference proteome</keyword>
<sequence length="404" mass="42875">MRHRTAAASALLAAAAALVPAAVPAAAAPAGAHGAGRETASPAGRDAALQRALDGIVAAGVPGAIAEVREGDRVRRTSSGVADLQSGRPAQPGDRFRAGSVTKSFVATVVLQLVAEGRIGLDDPIGHHLPGLVPDEVDGAPVTVRRLLGHTSGIPNYTDVLRRDGDDPIRKLQNSHYTPRELVELATKEMAKTQGTPGAKESRAPGQPRKWAYSNTNYVILAMLIEKSTGHGLAQEIDRRIVRPLHLTGTTIPTTRQLPGRHMNGYERLPGETAPADFTDFSPTAFWGPGNIVSTTADLNRFYRALDSGRLLPDRLLREMRTFQETEPGSSRTYGLGLESRSAYCPGEQPVWGHTGSVPGYTTFSFTSADGDRQITLAVNTSLTIPEKAEDAAAKAFSAALCVK</sequence>
<comment type="caution">
    <text evidence="4">The sequence shown here is derived from an EMBL/GenBank/DDBJ whole genome shotgun (WGS) entry which is preliminary data.</text>
</comment>
<evidence type="ECO:0000313" key="4">
    <source>
        <dbReference type="EMBL" id="PSJ29162.1"/>
    </source>
</evidence>
<dbReference type="SUPFAM" id="SSF56601">
    <property type="entry name" value="beta-lactamase/transpeptidase-like"/>
    <property type="match status" value="1"/>
</dbReference>
<dbReference type="AlphaFoldDB" id="A0A9X7JSN7"/>
<organism evidence="4 5">
    <name type="scientific">Streptosporangium nondiastaticum</name>
    <dbReference type="NCBI Taxonomy" id="35764"/>
    <lineage>
        <taxon>Bacteria</taxon>
        <taxon>Bacillati</taxon>
        <taxon>Actinomycetota</taxon>
        <taxon>Actinomycetes</taxon>
        <taxon>Streptosporangiales</taxon>
        <taxon>Streptosporangiaceae</taxon>
        <taxon>Streptosporangium</taxon>
    </lineage>
</organism>
<dbReference type="Pfam" id="PF00144">
    <property type="entry name" value="Beta-lactamase"/>
    <property type="match status" value="1"/>
</dbReference>
<dbReference type="PANTHER" id="PTHR46825:SF7">
    <property type="entry name" value="D-ALANYL-D-ALANINE CARBOXYPEPTIDASE"/>
    <property type="match status" value="1"/>
</dbReference>
<dbReference type="Gene3D" id="3.40.710.10">
    <property type="entry name" value="DD-peptidase/beta-lactamase superfamily"/>
    <property type="match status" value="1"/>
</dbReference>
<reference evidence="4 5" key="1">
    <citation type="submission" date="2018-03" db="EMBL/GenBank/DDBJ databases">
        <title>Chitinolytic properties of Streptosporangium nondiastaticum TBG75A20.</title>
        <authorList>
            <person name="Gayathri V."/>
            <person name="Shiburaj S."/>
        </authorList>
    </citation>
    <scope>NUCLEOTIDE SEQUENCE [LARGE SCALE GENOMIC DNA]</scope>
    <source>
        <strain evidence="4 5">TBG75A20</strain>
    </source>
</reference>
<evidence type="ECO:0000259" key="3">
    <source>
        <dbReference type="Pfam" id="PF00144"/>
    </source>
</evidence>
<keyword evidence="2" id="KW-0732">Signal</keyword>
<dbReference type="Proteomes" id="UP000242427">
    <property type="component" value="Unassembled WGS sequence"/>
</dbReference>
<feature type="region of interest" description="Disordered" evidence="1">
    <location>
        <begin position="76"/>
        <end position="95"/>
    </location>
</feature>
<accession>A0A9X7JSN7</accession>
<proteinExistence type="predicted"/>
<evidence type="ECO:0000256" key="2">
    <source>
        <dbReference type="SAM" id="SignalP"/>
    </source>
</evidence>